<evidence type="ECO:0000313" key="2">
    <source>
        <dbReference type="Proteomes" id="UP000286947"/>
    </source>
</evidence>
<evidence type="ECO:0000313" key="1">
    <source>
        <dbReference type="EMBL" id="RUS66612.1"/>
    </source>
</evidence>
<dbReference type="CDD" id="cd22213">
    <property type="entry name" value="AcrIIC1"/>
    <property type="match status" value="1"/>
</dbReference>
<dbReference type="AlphaFoldDB" id="A0A433SCZ2"/>
<accession>A0A433SCZ2</accession>
<protein>
    <submittedName>
        <fullName evidence="1">Uncharacterized protein</fullName>
    </submittedName>
</protein>
<keyword evidence="2" id="KW-1185">Reference proteome</keyword>
<gene>
    <name evidence="1" type="ORF">CUZ56_01892</name>
</gene>
<dbReference type="Proteomes" id="UP000286947">
    <property type="component" value="Unassembled WGS sequence"/>
</dbReference>
<sequence length="86" mass="9351">MQKYKIGDEMASKYKGSGHVLAAVTNGRVVGLVYIHDVLPDYDDSSSMHDLKIAANDPKMSPVVSELNALGHVYVGICSAWELMVL</sequence>
<dbReference type="SMR" id="A0A433SCZ2"/>
<organism evidence="1 2">
    <name type="scientific">Saezia sanguinis</name>
    <dbReference type="NCBI Taxonomy" id="1965230"/>
    <lineage>
        <taxon>Bacteria</taxon>
        <taxon>Pseudomonadati</taxon>
        <taxon>Pseudomonadota</taxon>
        <taxon>Betaproteobacteria</taxon>
        <taxon>Burkholderiales</taxon>
        <taxon>Saeziaceae</taxon>
        <taxon>Saezia</taxon>
    </lineage>
</organism>
<dbReference type="RefSeq" id="WP_126980089.1">
    <property type="nucleotide sequence ID" value="NZ_CAWUGC010000015.1"/>
</dbReference>
<proteinExistence type="predicted"/>
<name>A0A433SCZ2_9BURK</name>
<comment type="caution">
    <text evidence="1">The sequence shown here is derived from an EMBL/GenBank/DDBJ whole genome shotgun (WGS) entry which is preliminary data.</text>
</comment>
<dbReference type="OrthoDB" id="9156138at2"/>
<dbReference type="EMBL" id="PQSP01000004">
    <property type="protein sequence ID" value="RUS66612.1"/>
    <property type="molecule type" value="Genomic_DNA"/>
</dbReference>
<reference evidence="1 2" key="1">
    <citation type="submission" date="2018-01" db="EMBL/GenBank/DDBJ databases">
        <title>Saezia sanguinis gen. nov., sp. nov., in the order Burkholderiales isolated from human blood.</title>
        <authorList>
            <person name="Medina-Pascual M.J."/>
            <person name="Valdezate S."/>
            <person name="Monzon S."/>
            <person name="Cuesta I."/>
            <person name="Carrasco G."/>
            <person name="Villalon P."/>
            <person name="Saez-Nieto J.A."/>
        </authorList>
    </citation>
    <scope>NUCLEOTIDE SEQUENCE [LARGE SCALE GENOMIC DNA]</scope>
    <source>
        <strain evidence="1 2">CNM695-12</strain>
    </source>
</reference>